<evidence type="ECO:0000256" key="3">
    <source>
        <dbReference type="ARBA" id="ARBA00023163"/>
    </source>
</evidence>
<accession>A0A6C0P5J0</accession>
<dbReference type="GO" id="GO:0043565">
    <property type="term" value="F:sequence-specific DNA binding"/>
    <property type="evidence" value="ECO:0007669"/>
    <property type="project" value="InterPro"/>
</dbReference>
<dbReference type="SMART" id="SM00342">
    <property type="entry name" value="HTH_ARAC"/>
    <property type="match status" value="1"/>
</dbReference>
<protein>
    <submittedName>
        <fullName evidence="5">Helix-turn-helix domain-containing protein</fullName>
    </submittedName>
</protein>
<dbReference type="PANTHER" id="PTHR43280:SF28">
    <property type="entry name" value="HTH-TYPE TRANSCRIPTIONAL ACTIVATOR RHAS"/>
    <property type="match status" value="1"/>
</dbReference>
<reference evidence="5 6" key="1">
    <citation type="submission" date="2020-02" db="EMBL/GenBank/DDBJ databases">
        <title>Paenibacillus sp. nov., isolated from rhizosphere soil of tomato.</title>
        <authorList>
            <person name="Weon H.-Y."/>
            <person name="Lee S.A."/>
        </authorList>
    </citation>
    <scope>NUCLEOTIDE SEQUENCE [LARGE SCALE GENOMIC DNA]</scope>
    <source>
        <strain evidence="5 6">14171R-81</strain>
    </source>
</reference>
<dbReference type="Pfam" id="PF12833">
    <property type="entry name" value="HTH_18"/>
    <property type="match status" value="1"/>
</dbReference>
<sequence>MRLASFNFDLGDRLKCSHFHALFRSQTNQTPKKYWNQCRIQKTQHDLLRSNDSITDIVERTTTLRCMVFTKSFHRSTGMTPTAYRRQSRLY</sequence>
<dbReference type="KEGG" id="prz:GZH47_25575"/>
<dbReference type="AlphaFoldDB" id="A0A6C0P5J0"/>
<keyword evidence="2" id="KW-0238">DNA-binding</keyword>
<feature type="domain" description="HTH araC/xylS-type" evidence="4">
    <location>
        <begin position="17"/>
        <end position="87"/>
    </location>
</feature>
<dbReference type="InterPro" id="IPR018060">
    <property type="entry name" value="HTH_AraC"/>
</dbReference>
<evidence type="ECO:0000259" key="4">
    <source>
        <dbReference type="PROSITE" id="PS01124"/>
    </source>
</evidence>
<keyword evidence="1" id="KW-0805">Transcription regulation</keyword>
<dbReference type="GO" id="GO:0003700">
    <property type="term" value="F:DNA-binding transcription factor activity"/>
    <property type="evidence" value="ECO:0007669"/>
    <property type="project" value="InterPro"/>
</dbReference>
<dbReference type="Proteomes" id="UP000479114">
    <property type="component" value="Chromosome"/>
</dbReference>
<evidence type="ECO:0000313" key="6">
    <source>
        <dbReference type="Proteomes" id="UP000479114"/>
    </source>
</evidence>
<dbReference type="InterPro" id="IPR009057">
    <property type="entry name" value="Homeodomain-like_sf"/>
</dbReference>
<dbReference type="PANTHER" id="PTHR43280">
    <property type="entry name" value="ARAC-FAMILY TRANSCRIPTIONAL REGULATOR"/>
    <property type="match status" value="1"/>
</dbReference>
<keyword evidence="3" id="KW-0804">Transcription</keyword>
<evidence type="ECO:0000256" key="1">
    <source>
        <dbReference type="ARBA" id="ARBA00023015"/>
    </source>
</evidence>
<dbReference type="RefSeq" id="WP_162643831.1">
    <property type="nucleotide sequence ID" value="NZ_CP048286.1"/>
</dbReference>
<keyword evidence="6" id="KW-1185">Reference proteome</keyword>
<proteinExistence type="predicted"/>
<gene>
    <name evidence="5" type="ORF">GZH47_25575</name>
</gene>
<dbReference type="EMBL" id="CP048286">
    <property type="protein sequence ID" value="QHW33834.1"/>
    <property type="molecule type" value="Genomic_DNA"/>
</dbReference>
<dbReference type="PROSITE" id="PS01124">
    <property type="entry name" value="HTH_ARAC_FAMILY_2"/>
    <property type="match status" value="1"/>
</dbReference>
<dbReference type="Gene3D" id="1.10.10.60">
    <property type="entry name" value="Homeodomain-like"/>
    <property type="match status" value="2"/>
</dbReference>
<organism evidence="5 6">
    <name type="scientific">Paenibacillus rhizovicinus</name>
    <dbReference type="NCBI Taxonomy" id="2704463"/>
    <lineage>
        <taxon>Bacteria</taxon>
        <taxon>Bacillati</taxon>
        <taxon>Bacillota</taxon>
        <taxon>Bacilli</taxon>
        <taxon>Bacillales</taxon>
        <taxon>Paenibacillaceae</taxon>
        <taxon>Paenibacillus</taxon>
    </lineage>
</organism>
<dbReference type="SUPFAM" id="SSF46689">
    <property type="entry name" value="Homeodomain-like"/>
    <property type="match status" value="1"/>
</dbReference>
<evidence type="ECO:0000256" key="2">
    <source>
        <dbReference type="ARBA" id="ARBA00023125"/>
    </source>
</evidence>
<evidence type="ECO:0000313" key="5">
    <source>
        <dbReference type="EMBL" id="QHW33834.1"/>
    </source>
</evidence>
<name>A0A6C0P5J0_9BACL</name>